<keyword evidence="3" id="KW-1185">Reference proteome</keyword>
<sequence length="34" mass="4048">MVRGRGEWTQAKFERYRKEGRGRGTRISHKGLNE</sequence>
<dbReference type="EMBL" id="BDUD01000001">
    <property type="protein sequence ID" value="GBG18150.1"/>
    <property type="molecule type" value="Genomic_DNA"/>
</dbReference>
<feature type="region of interest" description="Disordered" evidence="1">
    <location>
        <begin position="15"/>
        <end position="34"/>
    </location>
</feature>
<proteinExistence type="predicted"/>
<feature type="compositionally biased region" description="Basic residues" evidence="1">
    <location>
        <begin position="23"/>
        <end position="34"/>
    </location>
</feature>
<reference evidence="2 3" key="1">
    <citation type="submission" date="2017-06" db="EMBL/GenBank/DDBJ databases">
        <title>Genome sequencing of cyanobaciteial culture collection at National Institute for Environmental Studies (NIES).</title>
        <authorList>
            <person name="Hirose Y."/>
            <person name="Shimura Y."/>
            <person name="Fujisawa T."/>
            <person name="Nakamura Y."/>
            <person name="Kawachi M."/>
        </authorList>
    </citation>
    <scope>NUCLEOTIDE SEQUENCE [LARGE SCALE GENOMIC DNA]</scope>
    <source>
        <strain evidence="2 3">NIES-4072</strain>
    </source>
</reference>
<protein>
    <submittedName>
        <fullName evidence="2">Tn7-like transposition protein A</fullName>
    </submittedName>
</protein>
<gene>
    <name evidence="2" type="ORF">NIES4072_18140</name>
</gene>
<name>A0A2R5FHN0_NOSCO</name>
<evidence type="ECO:0000256" key="1">
    <source>
        <dbReference type="SAM" id="MobiDB-lite"/>
    </source>
</evidence>
<organism evidence="2 3">
    <name type="scientific">Nostoc commune NIES-4072</name>
    <dbReference type="NCBI Taxonomy" id="2005467"/>
    <lineage>
        <taxon>Bacteria</taxon>
        <taxon>Bacillati</taxon>
        <taxon>Cyanobacteriota</taxon>
        <taxon>Cyanophyceae</taxon>
        <taxon>Nostocales</taxon>
        <taxon>Nostocaceae</taxon>
        <taxon>Nostoc</taxon>
    </lineage>
</organism>
<evidence type="ECO:0000313" key="3">
    <source>
        <dbReference type="Proteomes" id="UP000245124"/>
    </source>
</evidence>
<accession>A0A2R5FHN0</accession>
<dbReference type="Proteomes" id="UP000245124">
    <property type="component" value="Unassembled WGS sequence"/>
</dbReference>
<evidence type="ECO:0000313" key="2">
    <source>
        <dbReference type="EMBL" id="GBG18150.1"/>
    </source>
</evidence>
<comment type="caution">
    <text evidence="2">The sequence shown here is derived from an EMBL/GenBank/DDBJ whole genome shotgun (WGS) entry which is preliminary data.</text>
</comment>
<dbReference type="AlphaFoldDB" id="A0A2R5FHN0"/>